<evidence type="ECO:0000256" key="1">
    <source>
        <dbReference type="ARBA" id="ARBA00004651"/>
    </source>
</evidence>
<dbReference type="Pfam" id="PF00005">
    <property type="entry name" value="ABC_tran"/>
    <property type="match status" value="1"/>
</dbReference>
<dbReference type="InterPro" id="IPR027417">
    <property type="entry name" value="P-loop_NTPase"/>
</dbReference>
<dbReference type="PROSITE" id="PS00211">
    <property type="entry name" value="ABC_TRANSPORTER_1"/>
    <property type="match status" value="1"/>
</dbReference>
<evidence type="ECO:0000313" key="15">
    <source>
        <dbReference type="Proteomes" id="UP000317638"/>
    </source>
</evidence>
<dbReference type="Proteomes" id="UP000317638">
    <property type="component" value="Unassembled WGS sequence"/>
</dbReference>
<evidence type="ECO:0000256" key="2">
    <source>
        <dbReference type="ARBA" id="ARBA00022448"/>
    </source>
</evidence>
<dbReference type="GO" id="GO:0005524">
    <property type="term" value="F:ATP binding"/>
    <property type="evidence" value="ECO:0007669"/>
    <property type="project" value="UniProtKB-KW"/>
</dbReference>
<dbReference type="InterPro" id="IPR039421">
    <property type="entry name" value="Type_1_exporter"/>
</dbReference>
<evidence type="ECO:0000256" key="7">
    <source>
        <dbReference type="ARBA" id="ARBA00022989"/>
    </source>
</evidence>
<keyword evidence="5" id="KW-0547">Nucleotide-binding</keyword>
<dbReference type="CDD" id="cd18546">
    <property type="entry name" value="ABC_6TM_Rv0194_D2_like"/>
    <property type="match status" value="1"/>
</dbReference>
<dbReference type="GO" id="GO:0015421">
    <property type="term" value="F:ABC-type oligopeptide transporter activity"/>
    <property type="evidence" value="ECO:0007669"/>
    <property type="project" value="TreeGrafter"/>
</dbReference>
<feature type="transmembrane region" description="Helical" evidence="11">
    <location>
        <begin position="202"/>
        <end position="220"/>
    </location>
</feature>
<evidence type="ECO:0000256" key="10">
    <source>
        <dbReference type="SAM" id="MobiDB-lite"/>
    </source>
</evidence>
<dbReference type="PROSITE" id="PS50929">
    <property type="entry name" value="ABC_TM1F"/>
    <property type="match status" value="1"/>
</dbReference>
<keyword evidence="8 11" id="KW-0472">Membrane</keyword>
<dbReference type="EMBL" id="VKKG01000006">
    <property type="protein sequence ID" value="TRY16926.1"/>
    <property type="molecule type" value="Genomic_DNA"/>
</dbReference>
<dbReference type="Gene3D" id="1.20.1560.10">
    <property type="entry name" value="ABC transporter type 1, transmembrane domain"/>
    <property type="match status" value="1"/>
</dbReference>
<dbReference type="PROSITE" id="PS50893">
    <property type="entry name" value="ABC_TRANSPORTER_2"/>
    <property type="match status" value="1"/>
</dbReference>
<evidence type="ECO:0000259" key="13">
    <source>
        <dbReference type="PROSITE" id="PS50929"/>
    </source>
</evidence>
<gene>
    <name evidence="14" type="ORF">FOJ82_13750</name>
</gene>
<comment type="similarity">
    <text evidence="9">Belongs to the ABC transporter superfamily. Lipid exporter (TC 3.A.1.106) family.</text>
</comment>
<dbReference type="PANTHER" id="PTHR43394">
    <property type="entry name" value="ATP-DEPENDENT PERMEASE MDL1, MITOCHONDRIAL"/>
    <property type="match status" value="1"/>
</dbReference>
<feature type="compositionally biased region" description="Basic residues" evidence="10">
    <location>
        <begin position="1"/>
        <end position="10"/>
    </location>
</feature>
<evidence type="ECO:0000256" key="8">
    <source>
        <dbReference type="ARBA" id="ARBA00023136"/>
    </source>
</evidence>
<dbReference type="RefSeq" id="WP_143939069.1">
    <property type="nucleotide sequence ID" value="NZ_VKKG01000006.1"/>
</dbReference>
<dbReference type="GO" id="GO:0016887">
    <property type="term" value="F:ATP hydrolysis activity"/>
    <property type="evidence" value="ECO:0007669"/>
    <property type="project" value="InterPro"/>
</dbReference>
<dbReference type="Gene3D" id="3.40.50.300">
    <property type="entry name" value="P-loop containing nucleotide triphosphate hydrolases"/>
    <property type="match status" value="1"/>
</dbReference>
<feature type="region of interest" description="Disordered" evidence="10">
    <location>
        <begin position="1"/>
        <end position="26"/>
    </location>
</feature>
<evidence type="ECO:0000256" key="5">
    <source>
        <dbReference type="ARBA" id="ARBA00022741"/>
    </source>
</evidence>
<dbReference type="SUPFAM" id="SSF90123">
    <property type="entry name" value="ABC transporter transmembrane region"/>
    <property type="match status" value="1"/>
</dbReference>
<accession>A0A553JWW1</accession>
<dbReference type="GO" id="GO:0005886">
    <property type="term" value="C:plasma membrane"/>
    <property type="evidence" value="ECO:0007669"/>
    <property type="project" value="UniProtKB-SubCell"/>
</dbReference>
<feature type="domain" description="ABC transmembrane type-1" evidence="13">
    <location>
        <begin position="60"/>
        <end position="343"/>
    </location>
</feature>
<reference evidence="14 15" key="1">
    <citation type="submission" date="2019-07" db="EMBL/GenBank/DDBJ databases">
        <authorList>
            <person name="Zhou L.-Y."/>
        </authorList>
    </citation>
    <scope>NUCLEOTIDE SEQUENCE [LARGE SCALE GENOMIC DNA]</scope>
    <source>
        <strain evidence="14 15">YIM 101269</strain>
    </source>
</reference>
<evidence type="ECO:0000256" key="9">
    <source>
        <dbReference type="ARBA" id="ARBA00061644"/>
    </source>
</evidence>
<name>A0A553JWW1_9ACTN</name>
<dbReference type="InterPro" id="IPR017871">
    <property type="entry name" value="ABC_transporter-like_CS"/>
</dbReference>
<evidence type="ECO:0000256" key="3">
    <source>
        <dbReference type="ARBA" id="ARBA00022475"/>
    </source>
</evidence>
<dbReference type="SMART" id="SM00382">
    <property type="entry name" value="AAA"/>
    <property type="match status" value="1"/>
</dbReference>
<dbReference type="Pfam" id="PF00664">
    <property type="entry name" value="ABC_membrane"/>
    <property type="match status" value="1"/>
</dbReference>
<evidence type="ECO:0000256" key="11">
    <source>
        <dbReference type="SAM" id="Phobius"/>
    </source>
</evidence>
<evidence type="ECO:0000256" key="6">
    <source>
        <dbReference type="ARBA" id="ARBA00022840"/>
    </source>
</evidence>
<feature type="transmembrane region" description="Helical" evidence="11">
    <location>
        <begin position="60"/>
        <end position="82"/>
    </location>
</feature>
<sequence length="619" mass="66519">MSEKLRKKLPRNQASPSTVRGILGEEAEHHTRAENVALRRRSMRLLGSLLHPVRWQVAEVAAATLIGTAAKVAVPALVGLGVDAGFHALDTGQWARFAFIAAAALVSALLAGLLEGHAKAVTPKFAQALVLELRRRLFAHSQRLSIAFHEKYTSGRLISRQTSDVEAIREFVAGGISQFVSSLLFLGMTVVALMLLDVPSGLILLAGLVPTGLFAFWFVTQSRNRFRKVRVASSRMIGSFVESMVGIRAVQAFRAEGARTGEFRDRADEYRDTNADVFFVFAVANTFIVALAGIVSAVLMFYDGSRVLAGTLPVGVLLSAVLYARQFFDPVTEIMMFVNQLQGATTALEKISGVLEEEPTLADPEVPVTLDGARGHIEVDGVTFSYTDGTPVLPRIDLNIPAGQVVALVGETGAGKTTLVKLIARTVDPQQGAVRIDGTDLRDVTDADLRRTIVSVTQDSYLFSGTVADNIALGRPGASRTDIEAAAINVGADGFIRALPEGYDTDVRSRGGRLSAGQRQLVSFARAFLADPQVLILDEATSSLDLPSERLVQRGLQTLLKGRTAIIIAHRLSTVSIAHRVLVMADGRIVEDGDPEVLVAEATGHFASLHGQWETSLRG</sequence>
<dbReference type="InterPro" id="IPR003439">
    <property type="entry name" value="ABC_transporter-like_ATP-bd"/>
</dbReference>
<protein>
    <submittedName>
        <fullName evidence="14">ABC transporter ATP-binding protein</fullName>
    </submittedName>
</protein>
<keyword evidence="2" id="KW-0813">Transport</keyword>
<keyword evidence="7 11" id="KW-1133">Transmembrane helix</keyword>
<evidence type="ECO:0000256" key="4">
    <source>
        <dbReference type="ARBA" id="ARBA00022692"/>
    </source>
</evidence>
<dbReference type="InterPro" id="IPR036640">
    <property type="entry name" value="ABC1_TM_sf"/>
</dbReference>
<feature type="transmembrane region" description="Helical" evidence="11">
    <location>
        <begin position="94"/>
        <end position="114"/>
    </location>
</feature>
<comment type="caution">
    <text evidence="14">The sequence shown here is derived from an EMBL/GenBank/DDBJ whole genome shotgun (WGS) entry which is preliminary data.</text>
</comment>
<comment type="subcellular location">
    <subcellularLocation>
        <location evidence="1">Cell membrane</location>
        <topology evidence="1">Multi-pass membrane protein</topology>
    </subcellularLocation>
</comment>
<feature type="transmembrane region" description="Helical" evidence="11">
    <location>
        <begin position="171"/>
        <end position="196"/>
    </location>
</feature>
<evidence type="ECO:0000259" key="12">
    <source>
        <dbReference type="PROSITE" id="PS50893"/>
    </source>
</evidence>
<evidence type="ECO:0000313" key="14">
    <source>
        <dbReference type="EMBL" id="TRY16926.1"/>
    </source>
</evidence>
<dbReference type="PANTHER" id="PTHR43394:SF1">
    <property type="entry name" value="ATP-BINDING CASSETTE SUB-FAMILY B MEMBER 10, MITOCHONDRIAL"/>
    <property type="match status" value="1"/>
</dbReference>
<feature type="transmembrane region" description="Helical" evidence="11">
    <location>
        <begin position="277"/>
        <end position="302"/>
    </location>
</feature>
<feature type="domain" description="ABC transporter" evidence="12">
    <location>
        <begin position="377"/>
        <end position="611"/>
    </location>
</feature>
<dbReference type="SUPFAM" id="SSF52540">
    <property type="entry name" value="P-loop containing nucleoside triphosphate hydrolases"/>
    <property type="match status" value="1"/>
</dbReference>
<keyword evidence="6 14" id="KW-0067">ATP-binding</keyword>
<keyword evidence="4 11" id="KW-0812">Transmembrane</keyword>
<dbReference type="InterPro" id="IPR011527">
    <property type="entry name" value="ABC1_TM_dom"/>
</dbReference>
<proteinExistence type="inferred from homology"/>
<dbReference type="FunFam" id="3.40.50.300:FF:000299">
    <property type="entry name" value="ABC transporter ATP-binding protein/permease"/>
    <property type="match status" value="1"/>
</dbReference>
<organism evidence="14 15">
    <name type="scientific">Tessaracoccus rhinocerotis</name>
    <dbReference type="NCBI Taxonomy" id="1689449"/>
    <lineage>
        <taxon>Bacteria</taxon>
        <taxon>Bacillati</taxon>
        <taxon>Actinomycetota</taxon>
        <taxon>Actinomycetes</taxon>
        <taxon>Propionibacteriales</taxon>
        <taxon>Propionibacteriaceae</taxon>
        <taxon>Tessaracoccus</taxon>
    </lineage>
</organism>
<dbReference type="AlphaFoldDB" id="A0A553JWW1"/>
<dbReference type="OrthoDB" id="9806127at2"/>
<dbReference type="InterPro" id="IPR003593">
    <property type="entry name" value="AAA+_ATPase"/>
</dbReference>
<keyword evidence="15" id="KW-1185">Reference proteome</keyword>
<keyword evidence="3" id="KW-1003">Cell membrane</keyword>